<dbReference type="InterPro" id="IPR012678">
    <property type="entry name" value="Ribosomal_uL23/eL15/eS24_sf"/>
</dbReference>
<dbReference type="EMBL" id="CP137641">
    <property type="protein sequence ID" value="WOX56163.1"/>
    <property type="molecule type" value="Genomic_DNA"/>
</dbReference>
<keyword evidence="2 3" id="KW-0687">Ribonucleoprotein</keyword>
<organism evidence="5 6">
    <name type="scientific">Methanoculleus palmolei</name>
    <dbReference type="NCBI Taxonomy" id="72612"/>
    <lineage>
        <taxon>Archaea</taxon>
        <taxon>Methanobacteriati</taxon>
        <taxon>Methanobacteriota</taxon>
        <taxon>Stenosarchaea group</taxon>
        <taxon>Methanomicrobia</taxon>
        <taxon>Methanomicrobiales</taxon>
        <taxon>Methanomicrobiaceae</taxon>
        <taxon>Methanoculleus</taxon>
    </lineage>
</organism>
<feature type="region of interest" description="Disordered" evidence="4">
    <location>
        <begin position="76"/>
        <end position="98"/>
    </location>
</feature>
<dbReference type="Proteomes" id="UP001626603">
    <property type="component" value="Chromosome"/>
</dbReference>
<evidence type="ECO:0000256" key="4">
    <source>
        <dbReference type="SAM" id="MobiDB-lite"/>
    </source>
</evidence>
<sequence>MDFEITRDQKNELLNRRELSFTLTFDGSTPSRKSIREKLAAMLNTDENLLVLDLERTRYGVMELCGRARIYDDEESKNSTERAYLLKRGEPKPESEEA</sequence>
<proteinExistence type="inferred from homology"/>
<keyword evidence="6" id="KW-1185">Reference proteome</keyword>
<dbReference type="Gene3D" id="3.30.70.330">
    <property type="match status" value="1"/>
</dbReference>
<dbReference type="SUPFAM" id="SSF54189">
    <property type="entry name" value="Ribosomal proteins S24e, L23 and L15e"/>
    <property type="match status" value="1"/>
</dbReference>
<protein>
    <recommendedName>
        <fullName evidence="3">Small ribosomal subunit protein eS24</fullName>
    </recommendedName>
</protein>
<gene>
    <name evidence="3" type="primary">rps24e</name>
    <name evidence="5" type="ORF">R6Y95_02220</name>
</gene>
<keyword evidence="1 3" id="KW-0689">Ribosomal protein</keyword>
<dbReference type="GO" id="GO:0006412">
    <property type="term" value="P:translation"/>
    <property type="evidence" value="ECO:0007669"/>
    <property type="project" value="UniProtKB-UniRule"/>
</dbReference>
<name>A0ABD8A9G1_9EURY</name>
<feature type="compositionally biased region" description="Basic and acidic residues" evidence="4">
    <location>
        <begin position="87"/>
        <end position="98"/>
    </location>
</feature>
<evidence type="ECO:0000313" key="6">
    <source>
        <dbReference type="Proteomes" id="UP001626603"/>
    </source>
</evidence>
<dbReference type="HAMAP" id="MF_00545">
    <property type="entry name" value="Ribosomal_eS24"/>
    <property type="match status" value="1"/>
</dbReference>
<dbReference type="InterPro" id="IPR001976">
    <property type="entry name" value="Ribosomal_eS24"/>
</dbReference>
<dbReference type="Pfam" id="PF01282">
    <property type="entry name" value="Ribosomal_S24e"/>
    <property type="match status" value="1"/>
</dbReference>
<dbReference type="GO" id="GO:0005840">
    <property type="term" value="C:ribosome"/>
    <property type="evidence" value="ECO:0007669"/>
    <property type="project" value="UniProtKB-KW"/>
</dbReference>
<reference evidence="5 6" key="1">
    <citation type="submission" date="2023-10" db="EMBL/GenBank/DDBJ databases">
        <title>The complete genome sequence of Methanoculleus palmolei DSM 4273.</title>
        <authorList>
            <person name="Lai S.-J."/>
            <person name="You Y.-T."/>
            <person name="Chen S.-C."/>
        </authorList>
    </citation>
    <scope>NUCLEOTIDE SEQUENCE [LARGE SCALE GENOMIC DNA]</scope>
    <source>
        <strain evidence="5 6">DSM 4273</strain>
    </source>
</reference>
<evidence type="ECO:0000313" key="5">
    <source>
        <dbReference type="EMBL" id="WOX56163.1"/>
    </source>
</evidence>
<comment type="similarity">
    <text evidence="3">Belongs to the eukaryotic ribosomal protein eS24 family.</text>
</comment>
<dbReference type="GO" id="GO:1990904">
    <property type="term" value="C:ribonucleoprotein complex"/>
    <property type="evidence" value="ECO:0007669"/>
    <property type="project" value="UniProtKB-KW"/>
</dbReference>
<accession>A0ABD8A9G1</accession>
<dbReference type="InterPro" id="IPR012677">
    <property type="entry name" value="Nucleotide-bd_a/b_plait_sf"/>
</dbReference>
<evidence type="ECO:0000256" key="1">
    <source>
        <dbReference type="ARBA" id="ARBA00022980"/>
    </source>
</evidence>
<evidence type="ECO:0000256" key="3">
    <source>
        <dbReference type="HAMAP-Rule" id="MF_00545"/>
    </source>
</evidence>
<dbReference type="AlphaFoldDB" id="A0ABD8A9G1"/>
<evidence type="ECO:0000256" key="2">
    <source>
        <dbReference type="ARBA" id="ARBA00023274"/>
    </source>
</evidence>